<dbReference type="GO" id="GO:0000731">
    <property type="term" value="P:DNA synthesis involved in DNA repair"/>
    <property type="evidence" value="ECO:0007669"/>
    <property type="project" value="TreeGrafter"/>
</dbReference>
<dbReference type="PANTHER" id="PTHR32182">
    <property type="entry name" value="DNA REPLICATION AND REPAIR PROTEIN RECF"/>
    <property type="match status" value="1"/>
</dbReference>
<dbReference type="SUPFAM" id="SSF52540">
    <property type="entry name" value="P-loop containing nucleoside triphosphate hydrolases"/>
    <property type="match status" value="1"/>
</dbReference>
<dbReference type="Pfam" id="PF13175">
    <property type="entry name" value="AAA_15"/>
    <property type="match status" value="1"/>
</dbReference>
<dbReference type="InterPro" id="IPR027417">
    <property type="entry name" value="P-loop_NTPase"/>
</dbReference>
<sequence length="120" mass="13847">MIKKITIKNYKSILDTSLHLSPFTLLIGANGTGKSNFLQSLKAVSDELNDKPSILPKHINYNSSEQEFIFTDENERILKLIYQQEDTHSEPLQFYFEIDNESDIMDFDELKKMSGINNTL</sequence>
<dbReference type="Proteomes" id="UP000189670">
    <property type="component" value="Unassembled WGS sequence"/>
</dbReference>
<dbReference type="AlphaFoldDB" id="A0A1V1PBV6"/>
<dbReference type="GO" id="GO:0006302">
    <property type="term" value="P:double-strand break repair"/>
    <property type="evidence" value="ECO:0007669"/>
    <property type="project" value="TreeGrafter"/>
</dbReference>
<proteinExistence type="predicted"/>
<dbReference type="InterPro" id="IPR041685">
    <property type="entry name" value="AAA_GajA/Old/RecF-like"/>
</dbReference>
<dbReference type="Gene3D" id="3.40.50.300">
    <property type="entry name" value="P-loop containing nucleotide triphosphate hydrolases"/>
    <property type="match status" value="1"/>
</dbReference>
<gene>
    <name evidence="2" type="ORF">OMM_07601</name>
</gene>
<dbReference type="PANTHER" id="PTHR32182:SF22">
    <property type="entry name" value="ATP-DEPENDENT ENDONUCLEASE, OLD FAMILY-RELATED"/>
    <property type="match status" value="1"/>
</dbReference>
<protein>
    <recommendedName>
        <fullName evidence="1">Endonuclease GajA/Old nuclease/RecF-like AAA domain-containing protein</fullName>
    </recommendedName>
</protein>
<name>A0A1V1PBV6_9BACT</name>
<reference evidence="3" key="1">
    <citation type="submission" date="2012-11" db="EMBL/GenBank/DDBJ databases">
        <authorList>
            <person name="Lucero-Rivera Y.E."/>
            <person name="Tovar-Ramirez D."/>
        </authorList>
    </citation>
    <scope>NUCLEOTIDE SEQUENCE [LARGE SCALE GENOMIC DNA]</scope>
    <source>
        <strain evidence="3">Araruama</strain>
    </source>
</reference>
<evidence type="ECO:0000313" key="3">
    <source>
        <dbReference type="Proteomes" id="UP000189670"/>
    </source>
</evidence>
<comment type="caution">
    <text evidence="2">The sequence shown here is derived from an EMBL/GenBank/DDBJ whole genome shotgun (WGS) entry which is preliminary data.</text>
</comment>
<evidence type="ECO:0000259" key="1">
    <source>
        <dbReference type="Pfam" id="PF13175"/>
    </source>
</evidence>
<evidence type="ECO:0000313" key="2">
    <source>
        <dbReference type="EMBL" id="ETR72278.1"/>
    </source>
</evidence>
<accession>A0A1V1PBV6</accession>
<organism evidence="2 3">
    <name type="scientific">Candidatus Magnetoglobus multicellularis str. Araruama</name>
    <dbReference type="NCBI Taxonomy" id="890399"/>
    <lineage>
        <taxon>Bacteria</taxon>
        <taxon>Pseudomonadati</taxon>
        <taxon>Thermodesulfobacteriota</taxon>
        <taxon>Desulfobacteria</taxon>
        <taxon>Desulfobacterales</taxon>
        <taxon>Desulfobacteraceae</taxon>
        <taxon>Candidatus Magnetoglobus</taxon>
    </lineage>
</organism>
<feature type="domain" description="Endonuclease GajA/Old nuclease/RecF-like AAA" evidence="1">
    <location>
        <begin position="1"/>
        <end position="104"/>
    </location>
</feature>
<dbReference type="EMBL" id="ATBP01000164">
    <property type="protein sequence ID" value="ETR72278.1"/>
    <property type="molecule type" value="Genomic_DNA"/>
</dbReference>